<name>A0ACC5U6B4_9FLAO</name>
<comment type="caution">
    <text evidence="1">The sequence shown here is derived from an EMBL/GenBank/DDBJ whole genome shotgun (WGS) entry which is preliminary data.</text>
</comment>
<protein>
    <submittedName>
        <fullName evidence="1">Uncharacterized protein</fullName>
    </submittedName>
</protein>
<reference evidence="1" key="1">
    <citation type="submission" date="2021-05" db="EMBL/GenBank/DDBJ databases">
        <title>Draft genomes of bacteria isolated from model marine particles.</title>
        <authorList>
            <person name="Datta M.S."/>
            <person name="Schwartzman J.A."/>
            <person name="Enke T.N."/>
            <person name="Saavedra J."/>
            <person name="Cermak N."/>
            <person name="Cordero O.X."/>
        </authorList>
    </citation>
    <scope>NUCLEOTIDE SEQUENCE</scope>
    <source>
        <strain evidence="1">I2M19</strain>
    </source>
</reference>
<organism evidence="1 2">
    <name type="scientific">Pseudotamlana agarivorans</name>
    <dbReference type="NCBI Taxonomy" id="481183"/>
    <lineage>
        <taxon>Bacteria</taxon>
        <taxon>Pseudomonadati</taxon>
        <taxon>Bacteroidota</taxon>
        <taxon>Flavobacteriia</taxon>
        <taxon>Flavobacteriales</taxon>
        <taxon>Flavobacteriaceae</taxon>
        <taxon>Pseudotamlana</taxon>
    </lineage>
</organism>
<gene>
    <name evidence="1" type="ORF">KO493_03665</name>
</gene>
<proteinExistence type="predicted"/>
<keyword evidence="2" id="KW-1185">Reference proteome</keyword>
<evidence type="ECO:0000313" key="1">
    <source>
        <dbReference type="EMBL" id="MBU2949793.1"/>
    </source>
</evidence>
<dbReference type="Proteomes" id="UP001647509">
    <property type="component" value="Unassembled WGS sequence"/>
</dbReference>
<accession>A0ACC5U6B4</accession>
<sequence length="199" mass="22315">MKNVLTLTKKGILMVAMLATVLGFANADDKVIVKRDAKKTSITLEDVKQGDLVSIKDNQGIIIFKESVEATGTYKKGFDLTGLENGDYVFEISKDLEVNTIPFTVNTTNIEFDEAEESTYYKPHTKHEAGLLYVTKLCSENEAAIINIFTEVAAGEYEMIHSELIEDALVIEKVYKLNTGNYKITIHSNNKEYTKFINN</sequence>
<dbReference type="EMBL" id="JAHKPD010000008">
    <property type="protein sequence ID" value="MBU2949793.1"/>
    <property type="molecule type" value="Genomic_DNA"/>
</dbReference>
<evidence type="ECO:0000313" key="2">
    <source>
        <dbReference type="Proteomes" id="UP001647509"/>
    </source>
</evidence>